<comment type="caution">
    <text evidence="9">The sequence shown here is derived from an EMBL/GenBank/DDBJ whole genome shotgun (WGS) entry which is preliminary data.</text>
</comment>
<dbReference type="AlphaFoldDB" id="A0A317NGY6"/>
<proteinExistence type="inferred from homology"/>
<dbReference type="SUPFAM" id="SSF51735">
    <property type="entry name" value="NAD(P)-binding Rossmann-fold domains"/>
    <property type="match status" value="1"/>
</dbReference>
<evidence type="ECO:0000256" key="5">
    <source>
        <dbReference type="ARBA" id="ARBA00023002"/>
    </source>
</evidence>
<dbReference type="SUPFAM" id="SSF50129">
    <property type="entry name" value="GroES-like"/>
    <property type="match status" value="2"/>
</dbReference>
<dbReference type="EMBL" id="QGTL01000006">
    <property type="protein sequence ID" value="PWV74362.1"/>
    <property type="molecule type" value="Genomic_DNA"/>
</dbReference>
<keyword evidence="10" id="KW-1185">Reference proteome</keyword>
<dbReference type="Gene3D" id="3.40.50.720">
    <property type="entry name" value="NAD(P)-binding Rossmann-like Domain"/>
    <property type="match status" value="1"/>
</dbReference>
<dbReference type="InterPro" id="IPR002328">
    <property type="entry name" value="ADH_Zn_CS"/>
</dbReference>
<organism evidence="9 10">
    <name type="scientific">Nocardia neocaledoniensis</name>
    <dbReference type="NCBI Taxonomy" id="236511"/>
    <lineage>
        <taxon>Bacteria</taxon>
        <taxon>Bacillati</taxon>
        <taxon>Actinomycetota</taxon>
        <taxon>Actinomycetes</taxon>
        <taxon>Mycobacteriales</taxon>
        <taxon>Nocardiaceae</taxon>
        <taxon>Nocardia</taxon>
    </lineage>
</organism>
<dbReference type="InterPro" id="IPR011032">
    <property type="entry name" value="GroES-like_sf"/>
</dbReference>
<keyword evidence="6" id="KW-0520">NAD</keyword>
<evidence type="ECO:0000256" key="4">
    <source>
        <dbReference type="ARBA" id="ARBA00022833"/>
    </source>
</evidence>
<dbReference type="GO" id="GO:0046294">
    <property type="term" value="P:formaldehyde catabolic process"/>
    <property type="evidence" value="ECO:0007669"/>
    <property type="project" value="TreeGrafter"/>
</dbReference>
<sequence length="365" mass="37508">MRAALFTDKDTSVEITDIDLAAPARDEVRVQVTAAGVCHSELHLVRGEWPVPAPLVPGHEGSGVITEVGPGVTHLAVGDHVVLSWNPYCGQCRECLAGRETRCHQVATVINATGSLLDGTSRLSRGGQRVNHYLGVSSWAEEVVVPATGAIKIRDDAPLESVALVGCAAATGVGAVVNTAEVTAGATVAVIGCGGVGLNIVQGARLQGAERIVAVDLSPERAALAKTFGATDAIGLDGADAVEALRDLMPDGVDFAFDAIGHVTTTEAAIRALALGGAAVVVGLPAAGATASFEPLALAEMDARILGSNYGSIRPQFDIPKLVDLYMSGELLLDELITARRPLDEAAQALSDLASGAQLRQLLIP</sequence>
<comment type="cofactor">
    <cofactor evidence="1 7">
        <name>Zn(2+)</name>
        <dbReference type="ChEBI" id="CHEBI:29105"/>
    </cofactor>
</comment>
<dbReference type="Gene3D" id="3.90.180.10">
    <property type="entry name" value="Medium-chain alcohol dehydrogenases, catalytic domain"/>
    <property type="match status" value="1"/>
</dbReference>
<gene>
    <name evidence="9" type="ORF">DFR69_106173</name>
</gene>
<dbReference type="InterPro" id="IPR020843">
    <property type="entry name" value="ER"/>
</dbReference>
<evidence type="ECO:0000256" key="2">
    <source>
        <dbReference type="ARBA" id="ARBA00008072"/>
    </source>
</evidence>
<dbReference type="RefSeq" id="WP_110038817.1">
    <property type="nucleotide sequence ID" value="NZ_JBFAHU010000001.1"/>
</dbReference>
<dbReference type="PROSITE" id="PS00059">
    <property type="entry name" value="ADH_ZINC"/>
    <property type="match status" value="1"/>
</dbReference>
<dbReference type="InterPro" id="IPR013154">
    <property type="entry name" value="ADH-like_N"/>
</dbReference>
<evidence type="ECO:0000313" key="10">
    <source>
        <dbReference type="Proteomes" id="UP000246410"/>
    </source>
</evidence>
<dbReference type="Pfam" id="PF00107">
    <property type="entry name" value="ADH_zinc_N"/>
    <property type="match status" value="1"/>
</dbReference>
<name>A0A317NGY6_9NOCA</name>
<dbReference type="Proteomes" id="UP000246410">
    <property type="component" value="Unassembled WGS sequence"/>
</dbReference>
<evidence type="ECO:0000256" key="1">
    <source>
        <dbReference type="ARBA" id="ARBA00001947"/>
    </source>
</evidence>
<dbReference type="InterPro" id="IPR036291">
    <property type="entry name" value="NAD(P)-bd_dom_sf"/>
</dbReference>
<dbReference type="GO" id="GO:0005829">
    <property type="term" value="C:cytosol"/>
    <property type="evidence" value="ECO:0007669"/>
    <property type="project" value="TreeGrafter"/>
</dbReference>
<dbReference type="FunFam" id="3.40.50.720:FF:000003">
    <property type="entry name" value="S-(hydroxymethyl)glutathione dehydrogenase"/>
    <property type="match status" value="1"/>
</dbReference>
<keyword evidence="4 7" id="KW-0862">Zinc</keyword>
<keyword evidence="5" id="KW-0560">Oxidoreductase</keyword>
<evidence type="ECO:0000256" key="3">
    <source>
        <dbReference type="ARBA" id="ARBA00022723"/>
    </source>
</evidence>
<dbReference type="GO" id="GO:0051903">
    <property type="term" value="F:S-(hydroxymethyl)glutathione dehydrogenase [NAD(P)+] activity"/>
    <property type="evidence" value="ECO:0007669"/>
    <property type="project" value="TreeGrafter"/>
</dbReference>
<dbReference type="PANTHER" id="PTHR43880">
    <property type="entry name" value="ALCOHOL DEHYDROGENASE"/>
    <property type="match status" value="1"/>
</dbReference>
<evidence type="ECO:0000313" key="9">
    <source>
        <dbReference type="EMBL" id="PWV74362.1"/>
    </source>
</evidence>
<dbReference type="Pfam" id="PF08240">
    <property type="entry name" value="ADH_N"/>
    <property type="match status" value="1"/>
</dbReference>
<dbReference type="PANTHER" id="PTHR43880:SF12">
    <property type="entry name" value="ALCOHOL DEHYDROGENASE CLASS-3"/>
    <property type="match status" value="1"/>
</dbReference>
<protein>
    <submittedName>
        <fullName evidence="9">S-(Hydroxymethyl)glutathione dehydrogenase/alcohol dehydrogenase</fullName>
    </submittedName>
</protein>
<feature type="domain" description="Enoyl reductase (ER)" evidence="8">
    <location>
        <begin position="10"/>
        <end position="364"/>
    </location>
</feature>
<evidence type="ECO:0000256" key="7">
    <source>
        <dbReference type="RuleBase" id="RU361277"/>
    </source>
</evidence>
<evidence type="ECO:0000259" key="8">
    <source>
        <dbReference type="SMART" id="SM00829"/>
    </source>
</evidence>
<reference evidence="9 10" key="1">
    <citation type="submission" date="2018-05" db="EMBL/GenBank/DDBJ databases">
        <title>Genomic Encyclopedia of Type Strains, Phase IV (KMG-IV): sequencing the most valuable type-strain genomes for metagenomic binning, comparative biology and taxonomic classification.</title>
        <authorList>
            <person name="Goeker M."/>
        </authorList>
    </citation>
    <scope>NUCLEOTIDE SEQUENCE [LARGE SCALE GENOMIC DNA]</scope>
    <source>
        <strain evidence="9 10">DSM 44717</strain>
    </source>
</reference>
<keyword evidence="3 7" id="KW-0479">Metal-binding</keyword>
<accession>A0A317NGY6</accession>
<evidence type="ECO:0000256" key="6">
    <source>
        <dbReference type="ARBA" id="ARBA00023027"/>
    </source>
</evidence>
<dbReference type="SMART" id="SM00829">
    <property type="entry name" value="PKS_ER"/>
    <property type="match status" value="1"/>
</dbReference>
<dbReference type="InterPro" id="IPR013149">
    <property type="entry name" value="ADH-like_C"/>
</dbReference>
<dbReference type="GO" id="GO:0008270">
    <property type="term" value="F:zinc ion binding"/>
    <property type="evidence" value="ECO:0007669"/>
    <property type="project" value="InterPro"/>
</dbReference>
<comment type="similarity">
    <text evidence="2 7">Belongs to the zinc-containing alcohol dehydrogenase family.</text>
</comment>
<dbReference type="CDD" id="cd08279">
    <property type="entry name" value="Zn_ADH_class_III"/>
    <property type="match status" value="1"/>
</dbReference>